<accession>X1T2D6</accession>
<evidence type="ECO:0000256" key="1">
    <source>
        <dbReference type="SAM" id="MobiDB-lite"/>
    </source>
</evidence>
<feature type="region of interest" description="Disordered" evidence="1">
    <location>
        <begin position="1"/>
        <end position="37"/>
    </location>
</feature>
<proteinExistence type="predicted"/>
<protein>
    <submittedName>
        <fullName evidence="2">Uncharacterized protein</fullName>
    </submittedName>
</protein>
<organism evidence="2">
    <name type="scientific">marine sediment metagenome</name>
    <dbReference type="NCBI Taxonomy" id="412755"/>
    <lineage>
        <taxon>unclassified sequences</taxon>
        <taxon>metagenomes</taxon>
        <taxon>ecological metagenomes</taxon>
    </lineage>
</organism>
<name>X1T2D6_9ZZZZ</name>
<sequence>MQRRGKSRGIGGQMGPADQGQGFSGDGRPGGKGDSRFLDGLFNQAQFPSAIKEFVHPGKEPSELLMRCIFNDERQANAAILWLAKCDEFKLERHKKLLLHKLAASTSIKGRARKELLQAVTGILAPGFFGRRDKKEGSWA</sequence>
<evidence type="ECO:0000313" key="2">
    <source>
        <dbReference type="EMBL" id="GAI74214.1"/>
    </source>
</evidence>
<dbReference type="AlphaFoldDB" id="X1T2D6"/>
<reference evidence="2" key="1">
    <citation type="journal article" date="2014" name="Front. Microbiol.">
        <title>High frequency of phylogenetically diverse reductive dehalogenase-homologous genes in deep subseafloor sedimentary metagenomes.</title>
        <authorList>
            <person name="Kawai M."/>
            <person name="Futagami T."/>
            <person name="Toyoda A."/>
            <person name="Takaki Y."/>
            <person name="Nishi S."/>
            <person name="Hori S."/>
            <person name="Arai W."/>
            <person name="Tsubouchi T."/>
            <person name="Morono Y."/>
            <person name="Uchiyama I."/>
            <person name="Ito T."/>
            <person name="Fujiyama A."/>
            <person name="Inagaki F."/>
            <person name="Takami H."/>
        </authorList>
    </citation>
    <scope>NUCLEOTIDE SEQUENCE</scope>
    <source>
        <strain evidence="2">Expedition CK06-06</strain>
    </source>
</reference>
<gene>
    <name evidence="2" type="ORF">S12H4_20258</name>
</gene>
<dbReference type="EMBL" id="BARW01010242">
    <property type="protein sequence ID" value="GAI74214.1"/>
    <property type="molecule type" value="Genomic_DNA"/>
</dbReference>
<comment type="caution">
    <text evidence="2">The sequence shown here is derived from an EMBL/GenBank/DDBJ whole genome shotgun (WGS) entry which is preliminary data.</text>
</comment>